<gene>
    <name evidence="1" type="ORF">KSB_27010</name>
</gene>
<organism evidence="1 2">
    <name type="scientific">Ktedonobacter robiniae</name>
    <dbReference type="NCBI Taxonomy" id="2778365"/>
    <lineage>
        <taxon>Bacteria</taxon>
        <taxon>Bacillati</taxon>
        <taxon>Chloroflexota</taxon>
        <taxon>Ktedonobacteria</taxon>
        <taxon>Ktedonobacterales</taxon>
        <taxon>Ktedonobacteraceae</taxon>
        <taxon>Ktedonobacter</taxon>
    </lineage>
</organism>
<dbReference type="EMBL" id="BNJG01000001">
    <property type="protein sequence ID" value="GHO54226.1"/>
    <property type="molecule type" value="Genomic_DNA"/>
</dbReference>
<dbReference type="Proteomes" id="UP000654345">
    <property type="component" value="Unassembled WGS sequence"/>
</dbReference>
<accession>A0ABQ3UNI3</accession>
<sequence>MLIPIGRLRDSVLISLISYPSRRNNAYGHCPSLLQTVNGELENVDVCILSVTLQCK</sequence>
<reference evidence="1 2" key="1">
    <citation type="journal article" date="2021" name="Int. J. Syst. Evol. Microbiol.">
        <title>Reticulibacter mediterranei gen. nov., sp. nov., within the new family Reticulibacteraceae fam. nov., and Ktedonospora formicarum gen. nov., sp. nov., Ktedonobacter robiniae sp. nov., Dictyobacter formicarum sp. nov. and Dictyobacter arantiisoli sp. nov., belonging to the class Ktedonobacteria.</title>
        <authorList>
            <person name="Yabe S."/>
            <person name="Zheng Y."/>
            <person name="Wang C.M."/>
            <person name="Sakai Y."/>
            <person name="Abe K."/>
            <person name="Yokota A."/>
            <person name="Donadio S."/>
            <person name="Cavaletti L."/>
            <person name="Monciardini P."/>
        </authorList>
    </citation>
    <scope>NUCLEOTIDE SEQUENCE [LARGE SCALE GENOMIC DNA]</scope>
    <source>
        <strain evidence="1 2">SOSP1-30</strain>
    </source>
</reference>
<keyword evidence="2" id="KW-1185">Reference proteome</keyword>
<name>A0ABQ3UNI3_9CHLR</name>
<evidence type="ECO:0000313" key="2">
    <source>
        <dbReference type="Proteomes" id="UP000654345"/>
    </source>
</evidence>
<protein>
    <submittedName>
        <fullName evidence="1">Uncharacterized protein</fullName>
    </submittedName>
</protein>
<proteinExistence type="predicted"/>
<evidence type="ECO:0000313" key="1">
    <source>
        <dbReference type="EMBL" id="GHO54226.1"/>
    </source>
</evidence>
<comment type="caution">
    <text evidence="1">The sequence shown here is derived from an EMBL/GenBank/DDBJ whole genome shotgun (WGS) entry which is preliminary data.</text>
</comment>